<name>A0A150PGF3_SORCE</name>
<gene>
    <name evidence="2" type="ORF">BE08_32295</name>
</gene>
<dbReference type="Proteomes" id="UP000075420">
    <property type="component" value="Unassembled WGS sequence"/>
</dbReference>
<accession>A0A150PGF3</accession>
<evidence type="ECO:0000313" key="3">
    <source>
        <dbReference type="Proteomes" id="UP000075420"/>
    </source>
</evidence>
<reference evidence="2 3" key="1">
    <citation type="submission" date="2014-02" db="EMBL/GenBank/DDBJ databases">
        <title>The small core and large imbalanced accessory genome model reveals a collaborative survival strategy of Sorangium cellulosum strains in nature.</title>
        <authorList>
            <person name="Han K."/>
            <person name="Peng R."/>
            <person name="Blom J."/>
            <person name="Li Y.-Z."/>
        </authorList>
    </citation>
    <scope>NUCLEOTIDE SEQUENCE [LARGE SCALE GENOMIC DNA]</scope>
    <source>
        <strain evidence="2 3">So0157-25</strain>
    </source>
</reference>
<evidence type="ECO:0000256" key="1">
    <source>
        <dbReference type="SAM" id="MobiDB-lite"/>
    </source>
</evidence>
<comment type="caution">
    <text evidence="2">The sequence shown here is derived from an EMBL/GenBank/DDBJ whole genome shotgun (WGS) entry which is preliminary data.</text>
</comment>
<dbReference type="AlphaFoldDB" id="A0A150PGF3"/>
<sequence length="89" mass="8414">MWDACRGGTGGDGGRGGDAGGGLGGPSCAVASIAAHVSFGPDAALRHGGAGDGGLAGNAASPEDDEGKGARGEAQAWCPFDVPAPEPPR</sequence>
<proteinExistence type="predicted"/>
<protein>
    <recommendedName>
        <fullName evidence="4">PE-PGRS family protein</fullName>
    </recommendedName>
</protein>
<feature type="region of interest" description="Disordered" evidence="1">
    <location>
        <begin position="42"/>
        <end position="89"/>
    </location>
</feature>
<organism evidence="2 3">
    <name type="scientific">Sorangium cellulosum</name>
    <name type="common">Polyangium cellulosum</name>
    <dbReference type="NCBI Taxonomy" id="56"/>
    <lineage>
        <taxon>Bacteria</taxon>
        <taxon>Pseudomonadati</taxon>
        <taxon>Myxococcota</taxon>
        <taxon>Polyangia</taxon>
        <taxon>Polyangiales</taxon>
        <taxon>Polyangiaceae</taxon>
        <taxon>Sorangium</taxon>
    </lineage>
</organism>
<feature type="region of interest" description="Disordered" evidence="1">
    <location>
        <begin position="1"/>
        <end position="25"/>
    </location>
</feature>
<dbReference type="EMBL" id="JELY01001742">
    <property type="protein sequence ID" value="KYF54739.1"/>
    <property type="molecule type" value="Genomic_DNA"/>
</dbReference>
<evidence type="ECO:0000313" key="2">
    <source>
        <dbReference type="EMBL" id="KYF54739.1"/>
    </source>
</evidence>
<evidence type="ECO:0008006" key="4">
    <source>
        <dbReference type="Google" id="ProtNLM"/>
    </source>
</evidence>
<feature type="compositionally biased region" description="Gly residues" evidence="1">
    <location>
        <begin position="7"/>
        <end position="25"/>
    </location>
</feature>